<keyword evidence="8" id="KW-0368">Histidine biosynthesis</keyword>
<comment type="cofactor">
    <cofactor evidence="1">
        <name>pyridoxal 5'-phosphate</name>
        <dbReference type="ChEBI" id="CHEBI:597326"/>
    </cofactor>
</comment>
<reference evidence="11 12" key="1">
    <citation type="submission" date="2021-05" db="EMBL/GenBank/DDBJ databases">
        <title>Novel Bacillus species.</title>
        <authorList>
            <person name="Liu G."/>
        </authorList>
    </citation>
    <scope>NUCLEOTIDE SEQUENCE [LARGE SCALE GENOMIC DNA]</scope>
    <source>
        <strain evidence="11 12">FJAT-49732</strain>
    </source>
</reference>
<dbReference type="PANTHER" id="PTHR42885:SF2">
    <property type="entry name" value="HISTIDINOL-PHOSPHATE AMINOTRANSFERASE"/>
    <property type="match status" value="1"/>
</dbReference>
<keyword evidence="7" id="KW-0663">Pyridoxal phosphate</keyword>
<evidence type="ECO:0000256" key="4">
    <source>
        <dbReference type="ARBA" id="ARBA00022576"/>
    </source>
</evidence>
<evidence type="ECO:0000256" key="6">
    <source>
        <dbReference type="ARBA" id="ARBA00022679"/>
    </source>
</evidence>
<dbReference type="CDD" id="cd00609">
    <property type="entry name" value="AAT_like"/>
    <property type="match status" value="1"/>
</dbReference>
<evidence type="ECO:0000256" key="1">
    <source>
        <dbReference type="ARBA" id="ARBA00001933"/>
    </source>
</evidence>
<accession>A0A942TLT9</accession>
<dbReference type="NCBIfam" id="TIGR01141">
    <property type="entry name" value="hisC"/>
    <property type="match status" value="1"/>
</dbReference>
<name>A0A942TLT9_9BACI</name>
<dbReference type="EC" id="2.6.1.9" evidence="11"/>
<evidence type="ECO:0000259" key="10">
    <source>
        <dbReference type="Pfam" id="PF00155"/>
    </source>
</evidence>
<keyword evidence="6 11" id="KW-0808">Transferase</keyword>
<dbReference type="InterPro" id="IPR005861">
    <property type="entry name" value="HisP_aminotrans"/>
</dbReference>
<evidence type="ECO:0000256" key="9">
    <source>
        <dbReference type="ARBA" id="ARBA00029440"/>
    </source>
</evidence>
<dbReference type="InterPro" id="IPR015421">
    <property type="entry name" value="PyrdxlP-dep_Trfase_major"/>
</dbReference>
<keyword evidence="4 11" id="KW-0032">Aminotransferase</keyword>
<dbReference type="Gene3D" id="3.90.1150.10">
    <property type="entry name" value="Aspartate Aminotransferase, domain 1"/>
    <property type="match status" value="1"/>
</dbReference>
<sequence>MRKALQGLSPYKVKPEFDMIRLDNNEAFMSLLSSVDLGKLQETLINRYPAESSENLVKAYSKFSGFPANNILAGNGSDELISIIAQYFLNPDDVVVVLEPDFSMYEKNAVIMGAEVNRISLNDDFSLPLEKVLEEIKARKPKLLFLSNPNNPTGQLYSKEEIEELILALRQVEGVLVLDEAYIDFAGESPFAKTVLNYGNLIILRTASKAMGMAALRLGFLIANDQIIEGISCIKPPYNVNTISAQIGAQLLENPNVLDQFLLVQLNQIAELEEMLNEFIRKIVGAKLFPSHTNFFLIKMNDAKALADFLYESKIKIRFFNDETMKAVRISAGTKEEHAKLRAALNEWSEMYAKRI</sequence>
<comment type="similarity">
    <text evidence="2">Belongs to the class-II pyridoxal-phosphate-dependent aminotransferase family. Histidinol-phosphate aminotransferase subfamily.</text>
</comment>
<dbReference type="Gene3D" id="3.40.640.10">
    <property type="entry name" value="Type I PLP-dependent aspartate aminotransferase-like (Major domain)"/>
    <property type="match status" value="1"/>
</dbReference>
<organism evidence="11 12">
    <name type="scientific">Lederbergia citrisecunda</name>
    <dbReference type="NCBI Taxonomy" id="2833583"/>
    <lineage>
        <taxon>Bacteria</taxon>
        <taxon>Bacillati</taxon>
        <taxon>Bacillota</taxon>
        <taxon>Bacilli</taxon>
        <taxon>Bacillales</taxon>
        <taxon>Bacillaceae</taxon>
        <taxon>Lederbergia</taxon>
    </lineage>
</organism>
<dbReference type="GO" id="GO:0030170">
    <property type="term" value="F:pyridoxal phosphate binding"/>
    <property type="evidence" value="ECO:0007669"/>
    <property type="project" value="InterPro"/>
</dbReference>
<dbReference type="Pfam" id="PF00155">
    <property type="entry name" value="Aminotran_1_2"/>
    <property type="match status" value="1"/>
</dbReference>
<protein>
    <submittedName>
        <fullName evidence="11">Histidinol-phosphate transaminase</fullName>
        <ecNumber evidence="11">2.6.1.9</ecNumber>
    </submittedName>
</protein>
<comment type="caution">
    <text evidence="11">The sequence shown here is derived from an EMBL/GenBank/DDBJ whole genome shotgun (WGS) entry which is preliminary data.</text>
</comment>
<keyword evidence="5" id="KW-0028">Amino-acid biosynthesis</keyword>
<evidence type="ECO:0000313" key="12">
    <source>
        <dbReference type="Proteomes" id="UP000682713"/>
    </source>
</evidence>
<dbReference type="InterPro" id="IPR015422">
    <property type="entry name" value="PyrdxlP-dep_Trfase_small"/>
</dbReference>
<dbReference type="PANTHER" id="PTHR42885">
    <property type="entry name" value="HISTIDINOL-PHOSPHATE AMINOTRANSFERASE-RELATED"/>
    <property type="match status" value="1"/>
</dbReference>
<dbReference type="GO" id="GO:0004400">
    <property type="term" value="F:histidinol-phosphate transaminase activity"/>
    <property type="evidence" value="ECO:0007669"/>
    <property type="project" value="UniProtKB-EC"/>
</dbReference>
<dbReference type="AlphaFoldDB" id="A0A942TLT9"/>
<evidence type="ECO:0000313" key="11">
    <source>
        <dbReference type="EMBL" id="MBS4198284.1"/>
    </source>
</evidence>
<dbReference type="Proteomes" id="UP000682713">
    <property type="component" value="Unassembled WGS sequence"/>
</dbReference>
<dbReference type="EMBL" id="JAGYPJ010000001">
    <property type="protein sequence ID" value="MBS4198284.1"/>
    <property type="molecule type" value="Genomic_DNA"/>
</dbReference>
<evidence type="ECO:0000256" key="7">
    <source>
        <dbReference type="ARBA" id="ARBA00022898"/>
    </source>
</evidence>
<dbReference type="RefSeq" id="WP_213109059.1">
    <property type="nucleotide sequence ID" value="NZ_JAGYPJ010000001.1"/>
</dbReference>
<feature type="domain" description="Aminotransferase class I/classII large" evidence="10">
    <location>
        <begin position="45"/>
        <end position="343"/>
    </location>
</feature>
<evidence type="ECO:0000256" key="2">
    <source>
        <dbReference type="ARBA" id="ARBA00007970"/>
    </source>
</evidence>
<keyword evidence="12" id="KW-1185">Reference proteome</keyword>
<comment type="pathway">
    <text evidence="9">Amino-acid biosynthesis.</text>
</comment>
<dbReference type="InterPro" id="IPR004839">
    <property type="entry name" value="Aminotransferase_I/II_large"/>
</dbReference>
<dbReference type="InterPro" id="IPR015424">
    <property type="entry name" value="PyrdxlP-dep_Trfase"/>
</dbReference>
<evidence type="ECO:0000256" key="5">
    <source>
        <dbReference type="ARBA" id="ARBA00022605"/>
    </source>
</evidence>
<dbReference type="GO" id="GO:0000105">
    <property type="term" value="P:L-histidine biosynthetic process"/>
    <property type="evidence" value="ECO:0007669"/>
    <property type="project" value="UniProtKB-KW"/>
</dbReference>
<proteinExistence type="inferred from homology"/>
<evidence type="ECO:0000256" key="8">
    <source>
        <dbReference type="ARBA" id="ARBA00023102"/>
    </source>
</evidence>
<gene>
    <name evidence="11" type="primary">hisC</name>
    <name evidence="11" type="ORF">KHA93_01240</name>
</gene>
<evidence type="ECO:0000256" key="3">
    <source>
        <dbReference type="ARBA" id="ARBA00011738"/>
    </source>
</evidence>
<comment type="subunit">
    <text evidence="3">Homodimer.</text>
</comment>
<dbReference type="SUPFAM" id="SSF53383">
    <property type="entry name" value="PLP-dependent transferases"/>
    <property type="match status" value="1"/>
</dbReference>